<evidence type="ECO:0000313" key="1">
    <source>
        <dbReference type="EMBL" id="MFD2932675.1"/>
    </source>
</evidence>
<name>A0ABW6AEU2_9BACT</name>
<protein>
    <submittedName>
        <fullName evidence="1">Crp/Fnr family transcriptional regulator</fullName>
    </submittedName>
</protein>
<dbReference type="RefSeq" id="WP_381496866.1">
    <property type="nucleotide sequence ID" value="NZ_JBHUOM010000001.1"/>
</dbReference>
<dbReference type="Proteomes" id="UP001597512">
    <property type="component" value="Unassembled WGS sequence"/>
</dbReference>
<proteinExistence type="predicted"/>
<dbReference type="InterPro" id="IPR014710">
    <property type="entry name" value="RmlC-like_jellyroll"/>
</dbReference>
<dbReference type="EMBL" id="JBHUOM010000001">
    <property type="protein sequence ID" value="MFD2932675.1"/>
    <property type="molecule type" value="Genomic_DNA"/>
</dbReference>
<accession>A0ABW6AEU2</accession>
<organism evidence="1 2">
    <name type="scientific">Spirosoma flavum</name>
    <dbReference type="NCBI Taxonomy" id="2048557"/>
    <lineage>
        <taxon>Bacteria</taxon>
        <taxon>Pseudomonadati</taxon>
        <taxon>Bacteroidota</taxon>
        <taxon>Cytophagia</taxon>
        <taxon>Cytophagales</taxon>
        <taxon>Cytophagaceae</taxon>
        <taxon>Spirosoma</taxon>
    </lineage>
</organism>
<keyword evidence="2" id="KW-1185">Reference proteome</keyword>
<gene>
    <name evidence="1" type="ORF">ACFS25_02730</name>
</gene>
<dbReference type="Gene3D" id="2.60.120.10">
    <property type="entry name" value="Jelly Rolls"/>
    <property type="match status" value="1"/>
</dbReference>
<evidence type="ECO:0000313" key="2">
    <source>
        <dbReference type="Proteomes" id="UP001597512"/>
    </source>
</evidence>
<dbReference type="SUPFAM" id="SSF51206">
    <property type="entry name" value="cAMP-binding domain-like"/>
    <property type="match status" value="1"/>
</dbReference>
<dbReference type="InterPro" id="IPR018490">
    <property type="entry name" value="cNMP-bd_dom_sf"/>
</dbReference>
<comment type="caution">
    <text evidence="1">The sequence shown here is derived from an EMBL/GenBank/DDBJ whole genome shotgun (WGS) entry which is preliminary data.</text>
</comment>
<reference evidence="2" key="1">
    <citation type="journal article" date="2019" name="Int. J. Syst. Evol. Microbiol.">
        <title>The Global Catalogue of Microorganisms (GCM) 10K type strain sequencing project: providing services to taxonomists for standard genome sequencing and annotation.</title>
        <authorList>
            <consortium name="The Broad Institute Genomics Platform"/>
            <consortium name="The Broad Institute Genome Sequencing Center for Infectious Disease"/>
            <person name="Wu L."/>
            <person name="Ma J."/>
        </authorList>
    </citation>
    <scope>NUCLEOTIDE SEQUENCE [LARGE SCALE GENOMIC DNA]</scope>
    <source>
        <strain evidence="2">KCTC 52490</strain>
    </source>
</reference>
<sequence>MDSFSEIKQYVARNIQLTEEEEAHFVSLLRIIKVKKRQFIVQPDFVCRYRTYILKGTLRAYLIDTKEQEHTVAFGIEDWWIADFNSYFFQQPATLFVEALEDSTLIQIEYNKEQELMKTIPKFEKFYRIIAQNGYASVQRRILSNLSMSSEERYEEFMLKYPSIAARVPQYTLASYLGFTTEFLSKIRNKRVKKR</sequence>